<evidence type="ECO:0000259" key="9">
    <source>
        <dbReference type="PROSITE" id="PS01124"/>
    </source>
</evidence>
<dbReference type="SMART" id="SM00448">
    <property type="entry name" value="REC"/>
    <property type="match status" value="1"/>
</dbReference>
<dbReference type="Pfam" id="PF00072">
    <property type="entry name" value="Response_reg"/>
    <property type="match status" value="1"/>
</dbReference>
<keyword evidence="7" id="KW-0804">Transcription</keyword>
<keyword evidence="4" id="KW-0902">Two-component regulatory system</keyword>
<dbReference type="PANTHER" id="PTHR42713">
    <property type="entry name" value="HISTIDINE KINASE-RELATED"/>
    <property type="match status" value="1"/>
</dbReference>
<evidence type="ECO:0000256" key="1">
    <source>
        <dbReference type="ARBA" id="ARBA00004496"/>
    </source>
</evidence>
<dbReference type="Proteomes" id="UP001649230">
    <property type="component" value="Chromosome"/>
</dbReference>
<dbReference type="Gene3D" id="1.10.10.60">
    <property type="entry name" value="Homeodomain-like"/>
    <property type="match status" value="2"/>
</dbReference>
<dbReference type="InterPro" id="IPR018062">
    <property type="entry name" value="HTH_AraC-typ_CS"/>
</dbReference>
<dbReference type="InterPro" id="IPR009057">
    <property type="entry name" value="Homeodomain-like_sf"/>
</dbReference>
<feature type="domain" description="HTH araC/xylS-type" evidence="9">
    <location>
        <begin position="432"/>
        <end position="530"/>
    </location>
</feature>
<feature type="modified residue" description="4-aspartylphosphate" evidence="8">
    <location>
        <position position="55"/>
    </location>
</feature>
<keyword evidence="12" id="KW-1185">Reference proteome</keyword>
<reference evidence="11 12" key="1">
    <citation type="journal article" date="2024" name="Int. J. Syst. Evol. Microbiol.">
        <title>Paenibacillus hexagrammi sp. nov., a novel bacterium isolated from the gut content of Hexagrammos agrammus.</title>
        <authorList>
            <person name="Jung H.K."/>
            <person name="Kim D.G."/>
            <person name="Zin H."/>
            <person name="Park J."/>
            <person name="Jung H."/>
            <person name="Kim Y.O."/>
            <person name="Kong H.J."/>
            <person name="Kim J.W."/>
            <person name="Kim Y.S."/>
        </authorList>
    </citation>
    <scope>NUCLEOTIDE SEQUENCE [LARGE SCALE GENOMIC DNA]</scope>
    <source>
        <strain evidence="11 12">YPD9-1</strain>
    </source>
</reference>
<dbReference type="SMART" id="SM00342">
    <property type="entry name" value="HTH_ARAC"/>
    <property type="match status" value="1"/>
</dbReference>
<evidence type="ECO:0000256" key="5">
    <source>
        <dbReference type="ARBA" id="ARBA00023015"/>
    </source>
</evidence>
<dbReference type="PANTHER" id="PTHR42713:SF3">
    <property type="entry name" value="TRANSCRIPTIONAL REGULATORY PROTEIN HPTR"/>
    <property type="match status" value="1"/>
</dbReference>
<dbReference type="SUPFAM" id="SSF52172">
    <property type="entry name" value="CheY-like"/>
    <property type="match status" value="1"/>
</dbReference>
<dbReference type="SUPFAM" id="SSF46689">
    <property type="entry name" value="Homeodomain-like"/>
    <property type="match status" value="2"/>
</dbReference>
<protein>
    <submittedName>
        <fullName evidence="11">Helix-turn-helix domain-containing protein</fullName>
    </submittedName>
</protein>
<dbReference type="Gene3D" id="3.40.50.2300">
    <property type="match status" value="1"/>
</dbReference>
<comment type="subcellular location">
    <subcellularLocation>
        <location evidence="1">Cytoplasm</location>
    </subcellularLocation>
</comment>
<dbReference type="CDD" id="cd17536">
    <property type="entry name" value="REC_YesN-like"/>
    <property type="match status" value="1"/>
</dbReference>
<dbReference type="PRINTS" id="PR00032">
    <property type="entry name" value="HTHARAC"/>
</dbReference>
<evidence type="ECO:0000313" key="12">
    <source>
        <dbReference type="Proteomes" id="UP001649230"/>
    </source>
</evidence>
<organism evidence="11 12">
    <name type="scientific">Paenibacillus hexagrammi</name>
    <dbReference type="NCBI Taxonomy" id="2908839"/>
    <lineage>
        <taxon>Bacteria</taxon>
        <taxon>Bacillati</taxon>
        <taxon>Bacillota</taxon>
        <taxon>Bacilli</taxon>
        <taxon>Bacillales</taxon>
        <taxon>Paenibacillaceae</taxon>
        <taxon>Paenibacillus</taxon>
    </lineage>
</organism>
<gene>
    <name evidence="11" type="ORF">L0M14_22730</name>
</gene>
<evidence type="ECO:0000313" key="11">
    <source>
        <dbReference type="EMBL" id="UJF32462.1"/>
    </source>
</evidence>
<keyword evidence="2" id="KW-0963">Cytoplasm</keyword>
<evidence type="ECO:0000256" key="4">
    <source>
        <dbReference type="ARBA" id="ARBA00023012"/>
    </source>
</evidence>
<evidence type="ECO:0000256" key="7">
    <source>
        <dbReference type="ARBA" id="ARBA00023163"/>
    </source>
</evidence>
<dbReference type="InterPro" id="IPR001789">
    <property type="entry name" value="Sig_transdc_resp-reg_receiver"/>
</dbReference>
<name>A0ABY3SF79_9BACL</name>
<dbReference type="PROSITE" id="PS50110">
    <property type="entry name" value="RESPONSE_REGULATORY"/>
    <property type="match status" value="1"/>
</dbReference>
<dbReference type="InterPro" id="IPR020449">
    <property type="entry name" value="Tscrpt_reg_AraC-type_HTH"/>
</dbReference>
<dbReference type="PROSITE" id="PS01124">
    <property type="entry name" value="HTH_ARAC_FAMILY_2"/>
    <property type="match status" value="1"/>
</dbReference>
<dbReference type="InterPro" id="IPR018060">
    <property type="entry name" value="HTH_AraC"/>
</dbReference>
<evidence type="ECO:0000256" key="2">
    <source>
        <dbReference type="ARBA" id="ARBA00022490"/>
    </source>
</evidence>
<evidence type="ECO:0000256" key="6">
    <source>
        <dbReference type="ARBA" id="ARBA00023125"/>
    </source>
</evidence>
<evidence type="ECO:0000256" key="8">
    <source>
        <dbReference type="PROSITE-ProRule" id="PRU00169"/>
    </source>
</evidence>
<evidence type="ECO:0000259" key="10">
    <source>
        <dbReference type="PROSITE" id="PS50110"/>
    </source>
</evidence>
<dbReference type="InterPro" id="IPR051552">
    <property type="entry name" value="HptR"/>
</dbReference>
<dbReference type="EMBL" id="CP090978">
    <property type="protein sequence ID" value="UJF32462.1"/>
    <property type="molecule type" value="Genomic_DNA"/>
</dbReference>
<feature type="domain" description="Response regulatory" evidence="10">
    <location>
        <begin position="3"/>
        <end position="119"/>
    </location>
</feature>
<dbReference type="RefSeq" id="WP_235118812.1">
    <property type="nucleotide sequence ID" value="NZ_CP090978.1"/>
</dbReference>
<dbReference type="Pfam" id="PF12833">
    <property type="entry name" value="HTH_18"/>
    <property type="match status" value="1"/>
</dbReference>
<dbReference type="InterPro" id="IPR011006">
    <property type="entry name" value="CheY-like_superfamily"/>
</dbReference>
<keyword evidence="6" id="KW-0238">DNA-binding</keyword>
<dbReference type="PROSITE" id="PS00041">
    <property type="entry name" value="HTH_ARAC_FAMILY_1"/>
    <property type="match status" value="1"/>
</dbReference>
<keyword evidence="5" id="KW-0805">Transcription regulation</keyword>
<accession>A0ABY3SF79</accession>
<proteinExistence type="predicted"/>
<sequence>MYSALIIDDELPARRAIRALGQWEQFGITDLYEAENGMQGLELLAEFRPDVVFIDMKMPVVSGVEFMNQAVNVMQTKFIVISGFDDFNYMRSAIHSGAVDYLLKPIKRKELNEALEKAVEQLKAEQSRQQREVASGIMHNISMPLVKEKVFSSILDHTGRHHRMEELADFIDTKQGDLFSVVVILALNIAEVCRNNFYGDPHSCYYAVTNALNELLEELGDAFSFKSGRDEQEIVVILSSGQAVPAHYAQERIRHALEKLRETFGFDCIASFDESPCSIDQLAAAYESTKLVLLQADLLHVSPVYVCGEKVNEAVVRESILTLKESLVHALEAGSSKYALSLIEKYVQHVTSTGTFTVEAMIKIAAELRVLLEQILKEMDVYSSEWPSIYDKRFSQPVMRFHMFQERLLNCLEEAFKMILDSRRTSHKFDVEKVKNYIERHYYEEIPISLLTDTFYLSKEHLHRLFKQMYGCGVHEYTLRVRMEKAKELLADDQLRIQTVSEKVGFKDTNYFSKAFKKHCSVSPVEFRQQLVQAGSIQDSNSRRTL</sequence>
<keyword evidence="3 8" id="KW-0597">Phosphoprotein</keyword>
<evidence type="ECO:0000256" key="3">
    <source>
        <dbReference type="ARBA" id="ARBA00022553"/>
    </source>
</evidence>